<name>A0A7W8DY80_9BRAD</name>
<evidence type="ECO:0000313" key="5">
    <source>
        <dbReference type="EMBL" id="MBB5046999.1"/>
    </source>
</evidence>
<dbReference type="Pfam" id="PF00535">
    <property type="entry name" value="Glycos_transf_2"/>
    <property type="match status" value="1"/>
</dbReference>
<dbReference type="PANTHER" id="PTHR43685:SF5">
    <property type="entry name" value="GLYCOSYLTRANSFERASE EPSE-RELATED"/>
    <property type="match status" value="1"/>
</dbReference>
<accession>A0A7W8DY80</accession>
<comment type="similarity">
    <text evidence="1">Belongs to the glycosyltransferase 2 family.</text>
</comment>
<evidence type="ECO:0000256" key="2">
    <source>
        <dbReference type="ARBA" id="ARBA00022676"/>
    </source>
</evidence>
<organism evidence="5 6">
    <name type="scientific">Rhodopseudomonas rhenobacensis</name>
    <dbReference type="NCBI Taxonomy" id="87461"/>
    <lineage>
        <taxon>Bacteria</taxon>
        <taxon>Pseudomonadati</taxon>
        <taxon>Pseudomonadota</taxon>
        <taxon>Alphaproteobacteria</taxon>
        <taxon>Hyphomicrobiales</taxon>
        <taxon>Nitrobacteraceae</taxon>
        <taxon>Rhodopseudomonas</taxon>
    </lineage>
</organism>
<reference evidence="5 6" key="1">
    <citation type="submission" date="2020-08" db="EMBL/GenBank/DDBJ databases">
        <title>Genomic Encyclopedia of Type Strains, Phase IV (KMG-IV): sequencing the most valuable type-strain genomes for metagenomic binning, comparative biology and taxonomic classification.</title>
        <authorList>
            <person name="Goeker M."/>
        </authorList>
    </citation>
    <scope>NUCLEOTIDE SEQUENCE [LARGE SCALE GENOMIC DNA]</scope>
    <source>
        <strain evidence="5 6">DSM 12706</strain>
    </source>
</reference>
<keyword evidence="2" id="KW-0328">Glycosyltransferase</keyword>
<dbReference type="PANTHER" id="PTHR43685">
    <property type="entry name" value="GLYCOSYLTRANSFERASE"/>
    <property type="match status" value="1"/>
</dbReference>
<dbReference type="AlphaFoldDB" id="A0A7W8DY80"/>
<dbReference type="RefSeq" id="WP_347339325.1">
    <property type="nucleotide sequence ID" value="NZ_JACHIH010000008.1"/>
</dbReference>
<dbReference type="InterPro" id="IPR001173">
    <property type="entry name" value="Glyco_trans_2-like"/>
</dbReference>
<protein>
    <submittedName>
        <fullName evidence="5">Glycosyltransferase involved in cell wall biosynthesis</fullName>
    </submittedName>
</protein>
<dbReference type="SUPFAM" id="SSF53448">
    <property type="entry name" value="Nucleotide-diphospho-sugar transferases"/>
    <property type="match status" value="1"/>
</dbReference>
<comment type="caution">
    <text evidence="5">The sequence shown here is derived from an EMBL/GenBank/DDBJ whole genome shotgun (WGS) entry which is preliminary data.</text>
</comment>
<dbReference type="GO" id="GO:0016757">
    <property type="term" value="F:glycosyltransferase activity"/>
    <property type="evidence" value="ECO:0007669"/>
    <property type="project" value="UniProtKB-KW"/>
</dbReference>
<proteinExistence type="inferred from homology"/>
<dbReference type="InterPro" id="IPR029044">
    <property type="entry name" value="Nucleotide-diphossugar_trans"/>
</dbReference>
<dbReference type="Proteomes" id="UP000542353">
    <property type="component" value="Unassembled WGS sequence"/>
</dbReference>
<dbReference type="EMBL" id="JACHIH010000008">
    <property type="protein sequence ID" value="MBB5046999.1"/>
    <property type="molecule type" value="Genomic_DNA"/>
</dbReference>
<dbReference type="InterPro" id="IPR050834">
    <property type="entry name" value="Glycosyltransf_2"/>
</dbReference>
<keyword evidence="3 5" id="KW-0808">Transferase</keyword>
<feature type="domain" description="Glycosyltransferase 2-like" evidence="4">
    <location>
        <begin position="16"/>
        <end position="124"/>
    </location>
</feature>
<evidence type="ECO:0000313" key="6">
    <source>
        <dbReference type="Proteomes" id="UP000542353"/>
    </source>
</evidence>
<dbReference type="Gene3D" id="3.90.550.10">
    <property type="entry name" value="Spore Coat Polysaccharide Biosynthesis Protein SpsA, Chain A"/>
    <property type="match status" value="1"/>
</dbReference>
<sequence length="315" mass="34624">MEISHAMSPAPSRVAILLATYCGAEFLEEQLQSFRAQTHGDWELHVSDDGSTDDTLAIVEAFATTAERPVEIRAGARVGFCRNFLSLIPRRQTDAAYFAFSDQDDIWHPQKLAKAVAWLESVPAGCPALYFSRTALVARDGAALGLSPLFRRPPVFENALVQNIGGGNTMVFNEAARSLLAQTPSDVPLVSHDWWAYQLITGAGGIAHYDPWPSLKYRQHGQNLVGSNIGLRARLVRLVAFAGGRVVDWNAINIAALDSVRHLLRSGNVRVLERYARARRASALLRPYLLWSAGVYRQTSLETVGLYLGALLGRI</sequence>
<dbReference type="CDD" id="cd04196">
    <property type="entry name" value="GT_2_like_d"/>
    <property type="match status" value="1"/>
</dbReference>
<evidence type="ECO:0000259" key="4">
    <source>
        <dbReference type="Pfam" id="PF00535"/>
    </source>
</evidence>
<evidence type="ECO:0000256" key="3">
    <source>
        <dbReference type="ARBA" id="ARBA00022679"/>
    </source>
</evidence>
<keyword evidence="6" id="KW-1185">Reference proteome</keyword>
<gene>
    <name evidence="5" type="ORF">HNR60_001751</name>
</gene>
<evidence type="ECO:0000256" key="1">
    <source>
        <dbReference type="ARBA" id="ARBA00006739"/>
    </source>
</evidence>